<evidence type="ECO:0000313" key="2">
    <source>
        <dbReference type="Proteomes" id="UP000774326"/>
    </source>
</evidence>
<reference evidence="1" key="2">
    <citation type="submission" date="2021-01" db="EMBL/GenBank/DDBJ databases">
        <authorList>
            <person name="Schikora-Tamarit M.A."/>
        </authorList>
    </citation>
    <scope>NUCLEOTIDE SEQUENCE</scope>
    <source>
        <strain evidence="1">CBS2887</strain>
    </source>
</reference>
<dbReference type="Proteomes" id="UP000774326">
    <property type="component" value="Unassembled WGS sequence"/>
</dbReference>
<gene>
    <name evidence="1" type="ORF">WICPIJ_009093</name>
</gene>
<name>A0A9P8PQP7_WICPI</name>
<dbReference type="OrthoDB" id="10312149at2759"/>
<dbReference type="AlphaFoldDB" id="A0A9P8PQP7"/>
<organism evidence="1 2">
    <name type="scientific">Wickerhamomyces pijperi</name>
    <name type="common">Yeast</name>
    <name type="synonym">Pichia pijperi</name>
    <dbReference type="NCBI Taxonomy" id="599730"/>
    <lineage>
        <taxon>Eukaryota</taxon>
        <taxon>Fungi</taxon>
        <taxon>Dikarya</taxon>
        <taxon>Ascomycota</taxon>
        <taxon>Saccharomycotina</taxon>
        <taxon>Saccharomycetes</taxon>
        <taxon>Phaffomycetales</taxon>
        <taxon>Wickerhamomycetaceae</taxon>
        <taxon>Wickerhamomyces</taxon>
    </lineage>
</organism>
<protein>
    <submittedName>
        <fullName evidence="1">Uncharacterized protein</fullName>
    </submittedName>
</protein>
<reference evidence="1" key="1">
    <citation type="journal article" date="2021" name="Open Biol.">
        <title>Shared evolutionary footprints suggest mitochondrial oxidative damage underlies multiple complex I losses in fungi.</title>
        <authorList>
            <person name="Schikora-Tamarit M.A."/>
            <person name="Marcet-Houben M."/>
            <person name="Nosek J."/>
            <person name="Gabaldon T."/>
        </authorList>
    </citation>
    <scope>NUCLEOTIDE SEQUENCE</scope>
    <source>
        <strain evidence="1">CBS2887</strain>
    </source>
</reference>
<accession>A0A9P8PQP7</accession>
<evidence type="ECO:0000313" key="1">
    <source>
        <dbReference type="EMBL" id="KAH3676481.1"/>
    </source>
</evidence>
<comment type="caution">
    <text evidence="1">The sequence shown here is derived from an EMBL/GenBank/DDBJ whole genome shotgun (WGS) entry which is preliminary data.</text>
</comment>
<proteinExistence type="predicted"/>
<keyword evidence="2" id="KW-1185">Reference proteome</keyword>
<dbReference type="EMBL" id="JAEUBG010005252">
    <property type="protein sequence ID" value="KAH3676481.1"/>
    <property type="molecule type" value="Genomic_DNA"/>
</dbReference>
<sequence length="74" mass="8366">MKSQFIFLGVFGELAFQRSNLLVMSWYQSSRSLNLRGSSLLSYRIPCTSDWSSLILNIDKATALYVGMVLVLVE</sequence>